<feature type="compositionally biased region" description="Polar residues" evidence="1">
    <location>
        <begin position="20"/>
        <end position="32"/>
    </location>
</feature>
<feature type="region of interest" description="Disordered" evidence="1">
    <location>
        <begin position="20"/>
        <end position="69"/>
    </location>
</feature>
<sequence length="127" mass="13676">MTILLLLFLIFSAGTSSPYYSTTKNSSATRSYCSEAGSRELDESESSDDEIQYYTRPTHSDSSSPPPSLPFSIENLNLLSDDDIEVNQVVASTFLVLHQQSSVSSPSINPFSASILSANPSATETSP</sequence>
<feature type="signal peptide" evidence="2">
    <location>
        <begin position="1"/>
        <end position="16"/>
    </location>
</feature>
<evidence type="ECO:0000313" key="3">
    <source>
        <dbReference type="EMBL" id="CAG5040941.1"/>
    </source>
</evidence>
<feature type="compositionally biased region" description="Acidic residues" evidence="1">
    <location>
        <begin position="42"/>
        <end position="51"/>
    </location>
</feature>
<accession>A0A8S3XU29</accession>
<gene>
    <name evidence="3" type="ORF">PAPOLLO_LOCUS22006</name>
</gene>
<comment type="caution">
    <text evidence="3">The sequence shown here is derived from an EMBL/GenBank/DDBJ whole genome shotgun (WGS) entry which is preliminary data.</text>
</comment>
<dbReference type="Proteomes" id="UP000691718">
    <property type="component" value="Unassembled WGS sequence"/>
</dbReference>
<proteinExistence type="predicted"/>
<feature type="compositionally biased region" description="Low complexity" evidence="1">
    <location>
        <begin position="102"/>
        <end position="115"/>
    </location>
</feature>
<name>A0A8S3XU29_PARAO</name>
<evidence type="ECO:0000256" key="1">
    <source>
        <dbReference type="SAM" id="MobiDB-lite"/>
    </source>
</evidence>
<feature type="compositionally biased region" description="Polar residues" evidence="1">
    <location>
        <begin position="116"/>
        <end position="127"/>
    </location>
</feature>
<dbReference type="AlphaFoldDB" id="A0A8S3XU29"/>
<keyword evidence="2" id="KW-0732">Signal</keyword>
<feature type="chain" id="PRO_5035746761" evidence="2">
    <location>
        <begin position="17"/>
        <end position="127"/>
    </location>
</feature>
<organism evidence="3 4">
    <name type="scientific">Parnassius apollo</name>
    <name type="common">Apollo butterfly</name>
    <name type="synonym">Papilio apollo</name>
    <dbReference type="NCBI Taxonomy" id="110799"/>
    <lineage>
        <taxon>Eukaryota</taxon>
        <taxon>Metazoa</taxon>
        <taxon>Ecdysozoa</taxon>
        <taxon>Arthropoda</taxon>
        <taxon>Hexapoda</taxon>
        <taxon>Insecta</taxon>
        <taxon>Pterygota</taxon>
        <taxon>Neoptera</taxon>
        <taxon>Endopterygota</taxon>
        <taxon>Lepidoptera</taxon>
        <taxon>Glossata</taxon>
        <taxon>Ditrysia</taxon>
        <taxon>Papilionoidea</taxon>
        <taxon>Papilionidae</taxon>
        <taxon>Parnassiinae</taxon>
        <taxon>Parnassini</taxon>
        <taxon>Parnassius</taxon>
        <taxon>Parnassius</taxon>
    </lineage>
</organism>
<reference evidence="3" key="1">
    <citation type="submission" date="2021-04" db="EMBL/GenBank/DDBJ databases">
        <authorList>
            <person name="Tunstrom K."/>
        </authorList>
    </citation>
    <scope>NUCLEOTIDE SEQUENCE</scope>
</reference>
<evidence type="ECO:0000256" key="2">
    <source>
        <dbReference type="SAM" id="SignalP"/>
    </source>
</evidence>
<evidence type="ECO:0000313" key="4">
    <source>
        <dbReference type="Proteomes" id="UP000691718"/>
    </source>
</evidence>
<protein>
    <submittedName>
        <fullName evidence="3">(apollo) hypothetical protein</fullName>
    </submittedName>
</protein>
<keyword evidence="4" id="KW-1185">Reference proteome</keyword>
<dbReference type="EMBL" id="CAJQZP010001352">
    <property type="protein sequence ID" value="CAG5040941.1"/>
    <property type="molecule type" value="Genomic_DNA"/>
</dbReference>
<feature type="region of interest" description="Disordered" evidence="1">
    <location>
        <begin position="102"/>
        <end position="127"/>
    </location>
</feature>